<dbReference type="InterPro" id="IPR000432">
    <property type="entry name" value="DNA_mismatch_repair_MutS_C"/>
</dbReference>
<name>A0ABR9AZL0_9BACL</name>
<dbReference type="SUPFAM" id="SSF52540">
    <property type="entry name" value="P-loop containing nucleoside triphosphate hydrolases"/>
    <property type="match status" value="1"/>
</dbReference>
<dbReference type="RefSeq" id="WP_192024767.1">
    <property type="nucleotide sequence ID" value="NZ_JACYTN010000004.1"/>
</dbReference>
<evidence type="ECO:0000313" key="5">
    <source>
        <dbReference type="EMBL" id="MBD8498381.1"/>
    </source>
</evidence>
<keyword evidence="6" id="KW-1185">Reference proteome</keyword>
<dbReference type="PANTHER" id="PTHR48466">
    <property type="entry name" value="OS10G0509000 PROTEIN-RELATED"/>
    <property type="match status" value="1"/>
</dbReference>
<reference evidence="5 6" key="1">
    <citation type="submission" date="2020-09" db="EMBL/GenBank/DDBJ databases">
        <title>Paenibacillus sp. CAU 1523 isolated from sand of Haeundae Beach.</title>
        <authorList>
            <person name="Kim W."/>
        </authorList>
    </citation>
    <scope>NUCLEOTIDE SEQUENCE [LARGE SCALE GENOMIC DNA]</scope>
    <source>
        <strain evidence="5 6">CAU 1523</strain>
    </source>
</reference>
<comment type="caution">
    <text evidence="5">The sequence shown here is derived from an EMBL/GenBank/DDBJ whole genome shotgun (WGS) entry which is preliminary data.</text>
</comment>
<dbReference type="SMART" id="SM00533">
    <property type="entry name" value="MUTSd"/>
    <property type="match status" value="1"/>
</dbReference>
<proteinExistence type="predicted"/>
<gene>
    <name evidence="5" type="ORF">IFO66_08650</name>
</gene>
<organism evidence="5 6">
    <name type="scientific">Paenibacillus arenosi</name>
    <dbReference type="NCBI Taxonomy" id="2774142"/>
    <lineage>
        <taxon>Bacteria</taxon>
        <taxon>Bacillati</taxon>
        <taxon>Bacillota</taxon>
        <taxon>Bacilli</taxon>
        <taxon>Bacillales</taxon>
        <taxon>Paenibacillaceae</taxon>
        <taxon>Paenibacillus</taxon>
    </lineage>
</organism>
<dbReference type="InterPro" id="IPR007696">
    <property type="entry name" value="DNA_mismatch_repair_MutS_core"/>
</dbReference>
<keyword evidence="2" id="KW-0067">ATP-binding</keyword>
<dbReference type="SUPFAM" id="SSF48334">
    <property type="entry name" value="DNA repair protein MutS, domain III"/>
    <property type="match status" value="1"/>
</dbReference>
<dbReference type="Gene3D" id="3.40.50.300">
    <property type="entry name" value="P-loop containing nucleotide triphosphate hydrolases"/>
    <property type="match status" value="1"/>
</dbReference>
<dbReference type="Pfam" id="PF00488">
    <property type="entry name" value="MutS_V"/>
    <property type="match status" value="1"/>
</dbReference>
<dbReference type="InterPro" id="IPR045076">
    <property type="entry name" value="MutS"/>
</dbReference>
<dbReference type="PROSITE" id="PS00486">
    <property type="entry name" value="DNA_MISMATCH_REPAIR_2"/>
    <property type="match status" value="1"/>
</dbReference>
<dbReference type="NCBIfam" id="TIGR01069">
    <property type="entry name" value="mutS2"/>
    <property type="match status" value="1"/>
</dbReference>
<evidence type="ECO:0000256" key="3">
    <source>
        <dbReference type="ARBA" id="ARBA00023125"/>
    </source>
</evidence>
<evidence type="ECO:0000313" key="6">
    <source>
        <dbReference type="Proteomes" id="UP000634529"/>
    </source>
</evidence>
<evidence type="ECO:0000259" key="4">
    <source>
        <dbReference type="PROSITE" id="PS00486"/>
    </source>
</evidence>
<dbReference type="EMBL" id="JACYTN010000004">
    <property type="protein sequence ID" value="MBD8498381.1"/>
    <property type="molecule type" value="Genomic_DNA"/>
</dbReference>
<accession>A0ABR9AZL0</accession>
<dbReference type="InterPro" id="IPR036187">
    <property type="entry name" value="DNA_mismatch_repair_MutS_sf"/>
</dbReference>
<evidence type="ECO:0000256" key="2">
    <source>
        <dbReference type="ARBA" id="ARBA00022840"/>
    </source>
</evidence>
<feature type="domain" description="DNA mismatch repair proteins mutS family" evidence="4">
    <location>
        <begin position="406"/>
        <end position="422"/>
    </location>
</feature>
<keyword evidence="3" id="KW-0238">DNA-binding</keyword>
<dbReference type="InterPro" id="IPR005747">
    <property type="entry name" value="MutS2"/>
</dbReference>
<dbReference type="PANTHER" id="PTHR48466:SF2">
    <property type="entry name" value="OS10G0509000 PROTEIN"/>
    <property type="match status" value="1"/>
</dbReference>
<protein>
    <submittedName>
        <fullName evidence="5">DNA mismatch repair protein MutS</fullName>
    </submittedName>
</protein>
<keyword evidence="1" id="KW-0547">Nucleotide-binding</keyword>
<dbReference type="SMART" id="SM00534">
    <property type="entry name" value="MUTSac"/>
    <property type="match status" value="1"/>
</dbReference>
<dbReference type="Proteomes" id="UP000634529">
    <property type="component" value="Unassembled WGS sequence"/>
</dbReference>
<sequence>MTSIQERSYTRLGYDKVKENVMEHTLSYIGRRYVEQLSPSTKLLEVEQALDESAEAKTLLETRLSIPLATMDGMESILDLVGTGYMFSAQDFSCLGTFLHSCEQLRSYMSSKAATAPRIHAYVTSMKDTGNLKKEIERCIHHGHVVDAASKELERVRRKIAVTKQKIQTKLDSLVARNRSIMQAGIVSMRNGRYVIPIKRSHRNHMAGVVHDESGSGQTIFIEPKEVAALQSELNMLYADEACEEGKVLSYLTGLVDEVEEQLKKNAEMIGKCDFIFAKGKYARTFDGNRVQINEQGIIDLREAKHPLIYEKMVALNIAAGSTYRSLIVTGPNTGGKTVTLRTLGLLTLMVQSGLLIPAHPSSRCALFSHVMIVVGDDQSMEQSLSTFSAHMNGIIDILRVADESTLVLIDEMAAGTDPGEGIALSIAIMEELHRRGAVSLVTTHFNELKTFASQTEGFENARMEFDAETLHPLYKLTIGEAGSSYALAIAKRLGIEEHLIERSEQLIHNRYKTR</sequence>
<evidence type="ECO:0000256" key="1">
    <source>
        <dbReference type="ARBA" id="ARBA00022741"/>
    </source>
</evidence>
<dbReference type="InterPro" id="IPR027417">
    <property type="entry name" value="P-loop_NTPase"/>
</dbReference>